<dbReference type="PANTHER" id="PTHR23253:SF53">
    <property type="entry name" value="EUKARYOTIC TRANSLATION INITIATION FACTOR ISOFORM 4G-1"/>
    <property type="match status" value="1"/>
</dbReference>
<dbReference type="SUPFAM" id="SSF48371">
    <property type="entry name" value="ARM repeat"/>
    <property type="match status" value="1"/>
</dbReference>
<name>A0A8D7A1W7_MUSAM</name>
<proteinExistence type="predicted"/>
<dbReference type="EMBL" id="HG996469">
    <property type="protein sequence ID" value="CAG1841338.1"/>
    <property type="molecule type" value="Genomic_DNA"/>
</dbReference>
<organism evidence="3">
    <name type="scientific">Musa acuminata subsp. malaccensis</name>
    <name type="common">Wild banana</name>
    <name type="synonym">Musa malaccensis</name>
    <dbReference type="NCBI Taxonomy" id="214687"/>
    <lineage>
        <taxon>Eukaryota</taxon>
        <taxon>Viridiplantae</taxon>
        <taxon>Streptophyta</taxon>
        <taxon>Embryophyta</taxon>
        <taxon>Tracheophyta</taxon>
        <taxon>Spermatophyta</taxon>
        <taxon>Magnoliopsida</taxon>
        <taxon>Liliopsida</taxon>
        <taxon>Zingiberales</taxon>
        <taxon>Musaceae</taxon>
        <taxon>Musa</taxon>
    </lineage>
</organism>
<dbReference type="InterPro" id="IPR003891">
    <property type="entry name" value="Initiation_fac_eIF4g_MI"/>
</dbReference>
<dbReference type="PROSITE" id="PS51366">
    <property type="entry name" value="MI"/>
    <property type="match status" value="1"/>
</dbReference>
<evidence type="ECO:0000259" key="2">
    <source>
        <dbReference type="PROSITE" id="PS51366"/>
    </source>
</evidence>
<feature type="domain" description="MI" evidence="2">
    <location>
        <begin position="14"/>
        <end position="135"/>
    </location>
</feature>
<keyword evidence="1" id="KW-0810">Translation regulation</keyword>
<gene>
    <name evidence="3" type="ORF">GSMUA_111330.1</name>
</gene>
<sequence length="135" mass="15188">MEKSVATPKFNTSELHKKMIALLEEYFHIRLLDEALQCVGELKSPEYHPEVAKEAINLAVVKGLSWLKSIIKLLEYSLTKKVFPPRDLGTGCLLHGALLDDICIDLPKALSCMAKILFLYALSSTQIEHGVWHPM</sequence>
<dbReference type="SMART" id="SM00544">
    <property type="entry name" value="MA3"/>
    <property type="match status" value="1"/>
</dbReference>
<reference evidence="3" key="1">
    <citation type="submission" date="2021-03" db="EMBL/GenBank/DDBJ databases">
        <authorList>
            <consortium name="Genoscope - CEA"/>
            <person name="William W."/>
        </authorList>
    </citation>
    <scope>NUCLEOTIDE SEQUENCE</scope>
    <source>
        <strain evidence="3">Doubled-haploid Pahang</strain>
    </source>
</reference>
<protein>
    <submittedName>
        <fullName evidence="3">(wild Malaysian banana) hypothetical protein</fullName>
    </submittedName>
</protein>
<evidence type="ECO:0000313" key="3">
    <source>
        <dbReference type="EMBL" id="CAG1841338.1"/>
    </source>
</evidence>
<dbReference type="AlphaFoldDB" id="A0A8D7A1W7"/>
<dbReference type="Pfam" id="PF02847">
    <property type="entry name" value="MA3"/>
    <property type="match status" value="1"/>
</dbReference>
<dbReference type="InterPro" id="IPR016024">
    <property type="entry name" value="ARM-type_fold"/>
</dbReference>
<dbReference type="GO" id="GO:0006417">
    <property type="term" value="P:regulation of translation"/>
    <property type="evidence" value="ECO:0007669"/>
    <property type="project" value="UniProtKB-KW"/>
</dbReference>
<dbReference type="PANTHER" id="PTHR23253">
    <property type="entry name" value="EUKARYOTIC TRANSLATION INITIATION FACTOR 4 GAMMA"/>
    <property type="match status" value="1"/>
</dbReference>
<dbReference type="Gene3D" id="1.25.40.180">
    <property type="match status" value="1"/>
</dbReference>
<evidence type="ECO:0000256" key="1">
    <source>
        <dbReference type="ARBA" id="ARBA00022845"/>
    </source>
</evidence>
<accession>A0A8D7A1W7</accession>